<dbReference type="PANTHER" id="PTHR43877">
    <property type="entry name" value="AMINOALKYLPHOSPHONATE N-ACETYLTRANSFERASE-RELATED-RELATED"/>
    <property type="match status" value="1"/>
</dbReference>
<dbReference type="InterPro" id="IPR050832">
    <property type="entry name" value="Bact_Acetyltransf"/>
</dbReference>
<dbReference type="InterPro" id="IPR016181">
    <property type="entry name" value="Acyl_CoA_acyltransferase"/>
</dbReference>
<evidence type="ECO:0000259" key="3">
    <source>
        <dbReference type="PROSITE" id="PS51186"/>
    </source>
</evidence>
<dbReference type="AlphaFoldDB" id="F4H0G3"/>
<dbReference type="KEGG" id="cfi:Celf_3218"/>
<dbReference type="EMBL" id="CP002666">
    <property type="protein sequence ID" value="AEE47332.1"/>
    <property type="molecule type" value="Genomic_DNA"/>
</dbReference>
<dbReference type="Proteomes" id="UP000008460">
    <property type="component" value="Chromosome"/>
</dbReference>
<dbReference type="GO" id="GO:0016747">
    <property type="term" value="F:acyltransferase activity, transferring groups other than amino-acyl groups"/>
    <property type="evidence" value="ECO:0007669"/>
    <property type="project" value="InterPro"/>
</dbReference>
<dbReference type="RefSeq" id="WP_013772356.1">
    <property type="nucleotide sequence ID" value="NC_015514.1"/>
</dbReference>
<dbReference type="HOGENOM" id="CLU_825618_0_0_11"/>
<dbReference type="CDD" id="cd04301">
    <property type="entry name" value="NAT_SF"/>
    <property type="match status" value="2"/>
</dbReference>
<evidence type="ECO:0000313" key="5">
    <source>
        <dbReference type="Proteomes" id="UP000008460"/>
    </source>
</evidence>
<reference evidence="4 5" key="1">
    <citation type="submission" date="2011-04" db="EMBL/GenBank/DDBJ databases">
        <title>Complete sequence of Cellulomonas fimi ATCC 484.</title>
        <authorList>
            <consortium name="US DOE Joint Genome Institute"/>
            <person name="Lucas S."/>
            <person name="Han J."/>
            <person name="Lapidus A."/>
            <person name="Cheng J.-F."/>
            <person name="Goodwin L."/>
            <person name="Pitluck S."/>
            <person name="Peters L."/>
            <person name="Chertkov O."/>
            <person name="Detter J.C."/>
            <person name="Han C."/>
            <person name="Tapia R."/>
            <person name="Land M."/>
            <person name="Hauser L."/>
            <person name="Kyrpides N."/>
            <person name="Ivanova N."/>
            <person name="Ovchinnikova G."/>
            <person name="Pagani I."/>
            <person name="Mead D."/>
            <person name="Brumm P."/>
            <person name="Woyke T."/>
        </authorList>
    </citation>
    <scope>NUCLEOTIDE SEQUENCE [LARGE SCALE GENOMIC DNA]</scope>
    <source>
        <strain evidence="5">ATCC 484 / DSM 20113 / JCM 1341 / NBRC 15513 / NCIMB 8980 / NCTC 7547</strain>
    </source>
</reference>
<feature type="domain" description="N-acetyltransferase" evidence="3">
    <location>
        <begin position="179"/>
        <end position="336"/>
    </location>
</feature>
<proteinExistence type="predicted"/>
<evidence type="ECO:0000256" key="2">
    <source>
        <dbReference type="ARBA" id="ARBA00023315"/>
    </source>
</evidence>
<organism evidence="4 5">
    <name type="scientific">Cellulomonas fimi (strain ATCC 484 / DSM 20113 / JCM 1341 / CCUG 24087 / LMG 16345 / NBRC 15513 / NCIMB 8980 / NCTC 7547 / NRS-133)</name>
    <dbReference type="NCBI Taxonomy" id="590998"/>
    <lineage>
        <taxon>Bacteria</taxon>
        <taxon>Bacillati</taxon>
        <taxon>Actinomycetota</taxon>
        <taxon>Actinomycetes</taxon>
        <taxon>Micrococcales</taxon>
        <taxon>Cellulomonadaceae</taxon>
        <taxon>Cellulomonas</taxon>
    </lineage>
</organism>
<keyword evidence="5" id="KW-1185">Reference proteome</keyword>
<dbReference type="InterPro" id="IPR000182">
    <property type="entry name" value="GNAT_dom"/>
</dbReference>
<dbReference type="STRING" id="590998.Celf_3218"/>
<evidence type="ECO:0000256" key="1">
    <source>
        <dbReference type="ARBA" id="ARBA00022679"/>
    </source>
</evidence>
<name>F4H0G3_CELFA</name>
<dbReference type="PROSITE" id="PS51186">
    <property type="entry name" value="GNAT"/>
    <property type="match status" value="2"/>
</dbReference>
<keyword evidence="1 4" id="KW-0808">Transferase</keyword>
<protein>
    <submittedName>
        <fullName evidence="4">GCN5-related N-acetyltransferase</fullName>
    </submittedName>
</protein>
<sequence>MTAAGERTVTVDVVAWDHPDVVRLRDAQQAELRDRYGEDDIGHDMTGEDIVGVVLLRVDGEPVATGALRDVDAAYDDLAPGTGEVKRMYVVPGHRGRGYSRLVLTELERIATAQDWRCLVLESGPLQPEAIGLYLRAGYLPIENYGEYAGVVDSRCFAKWLVPVPEVERGPRYAGRVELEHTDWRDPRAVALRRAMHEFNGWRYPELLPVFEAAGGFDGDDAQQGVGVRSTILALLDGEPVGHVALRDPREGYPPGSAEVKKLFVDGAARGAGVARTLMRALEADARTAGFTQLLLQTGVRQPEAVRLYVSEGYRPVAPFGPYAGDLLSLCFVKAL</sequence>
<feature type="domain" description="N-acetyltransferase" evidence="3">
    <location>
        <begin position="11"/>
        <end position="162"/>
    </location>
</feature>
<evidence type="ECO:0000313" key="4">
    <source>
        <dbReference type="EMBL" id="AEE47332.1"/>
    </source>
</evidence>
<dbReference type="PANTHER" id="PTHR43877:SF2">
    <property type="entry name" value="AMINOALKYLPHOSPHONATE N-ACETYLTRANSFERASE-RELATED"/>
    <property type="match status" value="1"/>
</dbReference>
<dbReference type="Gene3D" id="3.40.630.30">
    <property type="match status" value="2"/>
</dbReference>
<dbReference type="eggNOG" id="COG0456">
    <property type="taxonomic scope" value="Bacteria"/>
</dbReference>
<keyword evidence="2" id="KW-0012">Acyltransferase</keyword>
<accession>F4H0G3</accession>
<gene>
    <name evidence="4" type="ordered locus">Celf_3218</name>
</gene>
<dbReference type="SUPFAM" id="SSF55729">
    <property type="entry name" value="Acyl-CoA N-acyltransferases (Nat)"/>
    <property type="match status" value="2"/>
</dbReference>
<dbReference type="Pfam" id="PF00583">
    <property type="entry name" value="Acetyltransf_1"/>
    <property type="match status" value="2"/>
</dbReference>